<dbReference type="Pfam" id="PF12146">
    <property type="entry name" value="Hydrolase_4"/>
    <property type="match status" value="1"/>
</dbReference>
<dbReference type="InterPro" id="IPR050228">
    <property type="entry name" value="Carboxylesterase_BioH"/>
</dbReference>
<evidence type="ECO:0000256" key="1">
    <source>
        <dbReference type="SAM" id="Phobius"/>
    </source>
</evidence>
<dbReference type="Gene3D" id="3.40.50.1820">
    <property type="entry name" value="alpha/beta hydrolase"/>
    <property type="match status" value="1"/>
</dbReference>
<organism evidence="3 4">
    <name type="scientific">Lacimonas salitolerans</name>
    <dbReference type="NCBI Taxonomy" id="1323750"/>
    <lineage>
        <taxon>Bacteria</taxon>
        <taxon>Pseudomonadati</taxon>
        <taxon>Pseudomonadota</taxon>
        <taxon>Alphaproteobacteria</taxon>
        <taxon>Rhodobacterales</taxon>
        <taxon>Paracoccaceae</taxon>
        <taxon>Lacimonas</taxon>
    </lineage>
</organism>
<dbReference type="EMBL" id="JBHUDD010000157">
    <property type="protein sequence ID" value="MFD1511324.1"/>
    <property type="molecule type" value="Genomic_DNA"/>
</dbReference>
<dbReference type="InterPro" id="IPR029058">
    <property type="entry name" value="AB_hydrolase_fold"/>
</dbReference>
<name>A0ABW4ENE6_9RHOB</name>
<keyword evidence="4" id="KW-1185">Reference proteome</keyword>
<feature type="transmembrane region" description="Helical" evidence="1">
    <location>
        <begin position="377"/>
        <end position="397"/>
    </location>
</feature>
<sequence length="485" mass="50937">MTRAGWIVTVLALALGAWALWVLETARTGVQVTRVDVGQTPVTRYARADADGPPVVVAHGFAGSRQIMQAYSLALARAGYEAYAFDFLGHGRNPVPMSGDVSDVSGTTQLLVDQTRAVLAAIGADSPVALVGHSMATDILVRVAESTEGAEPLVLISAFSQAISPDAPDQTLLVAGQWEPGLREFALRMARQVDAETAGDETVSGNGITRRMVTAPAADHVAILHSRVALAETVAWLDRAYGRTSDVSIPRTGWALLALLAALVALSLPLARQLPDRAIPPSPLRTGPFALAVILPALVAPLLAVPLNPKALPVLVADYLALHLCLYGLVQLAILWRLGRRPGALMPLAALGLLIWGLGVFGFALDRYGANFWPGAGRGWIIAVLVLGAIPFGLGDATLAHGSPVWQKIVARIGFFASLGLAVVLDFQGLFFVLMIVPVILLFFLVFGTMGRFVATRAGATAPGLALGVILGWALAVSFPLFTAG</sequence>
<accession>A0ABW4ENE6</accession>
<dbReference type="PANTHER" id="PTHR43194:SF2">
    <property type="entry name" value="PEROXISOMAL MEMBRANE PROTEIN LPX1"/>
    <property type="match status" value="1"/>
</dbReference>
<keyword evidence="1" id="KW-1133">Transmembrane helix</keyword>
<feature type="transmembrane region" description="Helical" evidence="1">
    <location>
        <begin position="253"/>
        <end position="271"/>
    </location>
</feature>
<gene>
    <name evidence="3" type="ORF">ACFTOW_18235</name>
</gene>
<proteinExistence type="predicted"/>
<dbReference type="SUPFAM" id="SSF53474">
    <property type="entry name" value="alpha/beta-Hydrolases"/>
    <property type="match status" value="1"/>
</dbReference>
<dbReference type="Proteomes" id="UP001597186">
    <property type="component" value="Unassembled WGS sequence"/>
</dbReference>
<feature type="transmembrane region" description="Helical" evidence="1">
    <location>
        <begin position="431"/>
        <end position="450"/>
    </location>
</feature>
<feature type="domain" description="Serine aminopeptidase S33" evidence="2">
    <location>
        <begin position="55"/>
        <end position="163"/>
    </location>
</feature>
<feature type="transmembrane region" description="Helical" evidence="1">
    <location>
        <begin position="345"/>
        <end position="365"/>
    </location>
</feature>
<feature type="transmembrane region" description="Helical" evidence="1">
    <location>
        <begin position="462"/>
        <end position="482"/>
    </location>
</feature>
<dbReference type="GO" id="GO:0016787">
    <property type="term" value="F:hydrolase activity"/>
    <property type="evidence" value="ECO:0007669"/>
    <property type="project" value="UniProtKB-KW"/>
</dbReference>
<evidence type="ECO:0000313" key="4">
    <source>
        <dbReference type="Proteomes" id="UP001597186"/>
    </source>
</evidence>
<reference evidence="4" key="1">
    <citation type="journal article" date="2019" name="Int. J. Syst. Evol. Microbiol.">
        <title>The Global Catalogue of Microorganisms (GCM) 10K type strain sequencing project: providing services to taxonomists for standard genome sequencing and annotation.</title>
        <authorList>
            <consortium name="The Broad Institute Genomics Platform"/>
            <consortium name="The Broad Institute Genome Sequencing Center for Infectious Disease"/>
            <person name="Wu L."/>
            <person name="Ma J."/>
        </authorList>
    </citation>
    <scope>NUCLEOTIDE SEQUENCE [LARGE SCALE GENOMIC DNA]</scope>
    <source>
        <strain evidence="4">CGMCC 1.12477</strain>
    </source>
</reference>
<evidence type="ECO:0000313" key="3">
    <source>
        <dbReference type="EMBL" id="MFD1511324.1"/>
    </source>
</evidence>
<dbReference type="RefSeq" id="WP_379918401.1">
    <property type="nucleotide sequence ID" value="NZ_JBHUDD010000157.1"/>
</dbReference>
<feature type="transmembrane region" description="Helical" evidence="1">
    <location>
        <begin position="283"/>
        <end position="307"/>
    </location>
</feature>
<dbReference type="InterPro" id="IPR022742">
    <property type="entry name" value="Hydrolase_4"/>
</dbReference>
<dbReference type="PANTHER" id="PTHR43194">
    <property type="entry name" value="HYDROLASE ALPHA/BETA FOLD FAMILY"/>
    <property type="match status" value="1"/>
</dbReference>
<keyword evidence="3" id="KW-0378">Hydrolase</keyword>
<keyword evidence="1" id="KW-0472">Membrane</keyword>
<feature type="transmembrane region" description="Helical" evidence="1">
    <location>
        <begin position="319"/>
        <end position="338"/>
    </location>
</feature>
<evidence type="ECO:0000259" key="2">
    <source>
        <dbReference type="Pfam" id="PF12146"/>
    </source>
</evidence>
<protein>
    <submittedName>
        <fullName evidence="3">Alpha/beta hydrolase</fullName>
    </submittedName>
</protein>
<keyword evidence="1" id="KW-0812">Transmembrane</keyword>
<feature type="transmembrane region" description="Helical" evidence="1">
    <location>
        <begin position="409"/>
        <end position="425"/>
    </location>
</feature>
<comment type="caution">
    <text evidence="3">The sequence shown here is derived from an EMBL/GenBank/DDBJ whole genome shotgun (WGS) entry which is preliminary data.</text>
</comment>